<keyword evidence="2" id="KW-0418">Kinase</keyword>
<accession>A0A1D9NXZ4</accession>
<protein>
    <submittedName>
        <fullName evidence="2">Guanylate kinase Gmk</fullName>
    </submittedName>
</protein>
<dbReference type="SUPFAM" id="SSF52540">
    <property type="entry name" value="P-loop containing nucleoside triphosphate hydrolases"/>
    <property type="match status" value="1"/>
</dbReference>
<gene>
    <name evidence="2" type="ORF">bhn_I0076</name>
</gene>
<organism evidence="2 3">
    <name type="scientific">Butyrivibrio hungatei</name>
    <dbReference type="NCBI Taxonomy" id="185008"/>
    <lineage>
        <taxon>Bacteria</taxon>
        <taxon>Bacillati</taxon>
        <taxon>Bacillota</taxon>
        <taxon>Clostridia</taxon>
        <taxon>Lachnospirales</taxon>
        <taxon>Lachnospiraceae</taxon>
        <taxon>Butyrivibrio</taxon>
    </lineage>
</organism>
<reference evidence="3" key="1">
    <citation type="submission" date="2016-10" db="EMBL/GenBank/DDBJ databases">
        <title>The complete genome sequence of the rumen bacterium Butyrivibrio hungatei MB2003.</title>
        <authorList>
            <person name="Palevich N."/>
            <person name="Kelly W.J."/>
            <person name="Leahy S.C."/>
            <person name="Altermann E."/>
            <person name="Rakonjac J."/>
            <person name="Attwood G.T."/>
        </authorList>
    </citation>
    <scope>NUCLEOTIDE SEQUENCE [LARGE SCALE GENOMIC DNA]</scope>
    <source>
        <strain evidence="3">MB2003</strain>
    </source>
</reference>
<dbReference type="SMART" id="SM00072">
    <property type="entry name" value="GuKc"/>
    <property type="match status" value="1"/>
</dbReference>
<dbReference type="Proteomes" id="UP000179284">
    <property type="component" value="Chromosome I"/>
</dbReference>
<dbReference type="InterPro" id="IPR020590">
    <property type="entry name" value="Guanylate_kinase_CS"/>
</dbReference>
<dbReference type="PROSITE" id="PS50052">
    <property type="entry name" value="GUANYLATE_KINASE_2"/>
    <property type="match status" value="1"/>
</dbReference>
<dbReference type="GO" id="GO:0016301">
    <property type="term" value="F:kinase activity"/>
    <property type="evidence" value="ECO:0007669"/>
    <property type="project" value="UniProtKB-KW"/>
</dbReference>
<dbReference type="RefSeq" id="WP_071174931.1">
    <property type="nucleotide sequence ID" value="NZ_CP017831.1"/>
</dbReference>
<dbReference type="OrthoDB" id="1033810at2"/>
<keyword evidence="2" id="KW-0808">Transferase</keyword>
<dbReference type="AlphaFoldDB" id="A0A1D9NXZ4"/>
<proteinExistence type="predicted"/>
<dbReference type="InterPro" id="IPR008144">
    <property type="entry name" value="Guanylate_kin-like_dom"/>
</dbReference>
<evidence type="ECO:0000313" key="2">
    <source>
        <dbReference type="EMBL" id="AOZ95112.1"/>
    </source>
</evidence>
<dbReference type="InterPro" id="IPR027417">
    <property type="entry name" value="P-loop_NTPase"/>
</dbReference>
<dbReference type="EMBL" id="CP017831">
    <property type="protein sequence ID" value="AOZ95112.1"/>
    <property type="molecule type" value="Genomic_DNA"/>
</dbReference>
<evidence type="ECO:0000313" key="3">
    <source>
        <dbReference type="Proteomes" id="UP000179284"/>
    </source>
</evidence>
<dbReference type="InterPro" id="IPR050716">
    <property type="entry name" value="MAGUK"/>
</dbReference>
<dbReference type="Gene3D" id="3.40.50.300">
    <property type="entry name" value="P-loop containing nucleotide triphosphate hydrolases"/>
    <property type="match status" value="1"/>
</dbReference>
<dbReference type="KEGG" id="bhu:bhn_I0076"/>
<dbReference type="Pfam" id="PF00625">
    <property type="entry name" value="Guanylate_kin"/>
    <property type="match status" value="1"/>
</dbReference>
<evidence type="ECO:0000259" key="1">
    <source>
        <dbReference type="PROSITE" id="PS50052"/>
    </source>
</evidence>
<dbReference type="PANTHER" id="PTHR23122">
    <property type="entry name" value="MEMBRANE-ASSOCIATED GUANYLATE KINASE MAGUK"/>
    <property type="match status" value="1"/>
</dbReference>
<dbReference type="PROSITE" id="PS00856">
    <property type="entry name" value="GUANYLATE_KINASE_1"/>
    <property type="match status" value="1"/>
</dbReference>
<sequence>MGRIFLLMGKSTSGKDTIYRELIKNEELRLNQVIPYTTRPMRDGETDGVQYFFKDEQEYQNLKKSGKIIEERTYHTNYGEWRYFTVDDGQIDLSAGNYLVIGTLESYCYIRDYFGKENVIPLLIDVDAKIRLQRAMHREDKQEHPKYDEMCRRFLADEEDFSEDKIAQAMVQDRFKNNGKIDDCINEITRYIIQKIG</sequence>
<feature type="domain" description="Guanylate kinase-like" evidence="1">
    <location>
        <begin position="2"/>
        <end position="193"/>
    </location>
</feature>
<keyword evidence="3" id="KW-1185">Reference proteome</keyword>
<dbReference type="InterPro" id="IPR008145">
    <property type="entry name" value="GK/Ca_channel_bsu"/>
</dbReference>
<name>A0A1D9NXZ4_9FIRM</name>